<dbReference type="SMART" id="SM00256">
    <property type="entry name" value="FBOX"/>
    <property type="match status" value="1"/>
</dbReference>
<evidence type="ECO:0000313" key="5">
    <source>
        <dbReference type="Proteomes" id="UP000494040"/>
    </source>
</evidence>
<dbReference type="OrthoDB" id="6577359at2759"/>
<keyword evidence="2" id="KW-0833">Ubl conjugation pathway</keyword>
<evidence type="ECO:0000256" key="1">
    <source>
        <dbReference type="ARBA" id="ARBA00004906"/>
    </source>
</evidence>
<feature type="domain" description="F-box" evidence="3">
    <location>
        <begin position="2"/>
        <end position="48"/>
    </location>
</feature>
<evidence type="ECO:0000313" key="4">
    <source>
        <dbReference type="EnsemblMetazoa" id="XP_014261600.1"/>
    </source>
</evidence>
<evidence type="ECO:0000259" key="3">
    <source>
        <dbReference type="PROSITE" id="PS50181"/>
    </source>
</evidence>
<comment type="pathway">
    <text evidence="1">Protein modification; protein ubiquitination.</text>
</comment>
<dbReference type="InterPro" id="IPR036047">
    <property type="entry name" value="F-box-like_dom_sf"/>
</dbReference>
<proteinExistence type="predicted"/>
<sequence>MSFRFGDLPTELIYKIFSYLNSTDLARSCMVSKRWRSIGNSDTLWKHLCELDDIHEEYIDSKNIPSDGVGCLDPVCKWAFVYSHHMISLTRNWRTHSYSDTFVPSNVEQVKCHNLWMFQVLSDYQTLAVYELKDKVFKKLQSLQISNTKANIKYLYPIKRSLFLSFGNTIEIFKYVDGKFHLSKMIAITESGLKTNSNSMLLGDFLKQYHTCHVDISKIVLLDNYLWLSYGNDLLVVDLTNTIVLKTIKITSEEDTLVNNTNMFAVVSINTITIFFKQGELHRRINAYYKFKGAISINNNYIAFIDQDNSRPVVVGCSSGRLQVLNVSHSYCLALNRIHPYVYILHSNGTFYIFKAIHLVNGACLWSSDIHATVHLWHLRCLKLKIILNKFILILPYNNKLDNYAVYRLSDGKYCYCGDNLMPLQVDNDKFLIYPCSRFLRKKCGIEYIVKSLL</sequence>
<dbReference type="PANTHER" id="PTHR46550:SF1">
    <property type="entry name" value="F-BOX PROTEIN 3"/>
    <property type="match status" value="1"/>
</dbReference>
<dbReference type="InterPro" id="IPR052121">
    <property type="entry name" value="F-box_SCF_Substrate_Recog"/>
</dbReference>
<protein>
    <recommendedName>
        <fullName evidence="3">F-box domain-containing protein</fullName>
    </recommendedName>
</protein>
<dbReference type="SUPFAM" id="SSF81383">
    <property type="entry name" value="F-box domain"/>
    <property type="match status" value="1"/>
</dbReference>
<dbReference type="AlphaFoldDB" id="A0A8I6SHP4"/>
<dbReference type="PANTHER" id="PTHR46550">
    <property type="entry name" value="F-BOX ONLY PROTEIN 3"/>
    <property type="match status" value="1"/>
</dbReference>
<dbReference type="Proteomes" id="UP000494040">
    <property type="component" value="Unassembled WGS sequence"/>
</dbReference>
<reference evidence="4" key="1">
    <citation type="submission" date="2022-01" db="UniProtKB">
        <authorList>
            <consortium name="EnsemblMetazoa"/>
        </authorList>
    </citation>
    <scope>IDENTIFICATION</scope>
</reference>
<dbReference type="KEGG" id="clec:106673818"/>
<dbReference type="Gene3D" id="1.20.1280.50">
    <property type="match status" value="1"/>
</dbReference>
<dbReference type="InterPro" id="IPR001810">
    <property type="entry name" value="F-box_dom"/>
</dbReference>
<accession>A0A8I6SHP4</accession>
<organism evidence="4 5">
    <name type="scientific">Cimex lectularius</name>
    <name type="common">Bed bug</name>
    <name type="synonym">Acanthia lectularia</name>
    <dbReference type="NCBI Taxonomy" id="79782"/>
    <lineage>
        <taxon>Eukaryota</taxon>
        <taxon>Metazoa</taxon>
        <taxon>Ecdysozoa</taxon>
        <taxon>Arthropoda</taxon>
        <taxon>Hexapoda</taxon>
        <taxon>Insecta</taxon>
        <taxon>Pterygota</taxon>
        <taxon>Neoptera</taxon>
        <taxon>Paraneoptera</taxon>
        <taxon>Hemiptera</taxon>
        <taxon>Heteroptera</taxon>
        <taxon>Panheteroptera</taxon>
        <taxon>Cimicomorpha</taxon>
        <taxon>Cimicidae</taxon>
        <taxon>Cimex</taxon>
    </lineage>
</organism>
<dbReference type="PROSITE" id="PS50181">
    <property type="entry name" value="FBOX"/>
    <property type="match status" value="1"/>
</dbReference>
<name>A0A8I6SHP4_CIMLE</name>
<dbReference type="RefSeq" id="XP_014261600.1">
    <property type="nucleotide sequence ID" value="XM_014406114.2"/>
</dbReference>
<dbReference type="EnsemblMetazoa" id="XM_014406114.2">
    <property type="protein sequence ID" value="XP_014261600.1"/>
    <property type="gene ID" value="LOC106673818"/>
</dbReference>
<evidence type="ECO:0000256" key="2">
    <source>
        <dbReference type="ARBA" id="ARBA00022786"/>
    </source>
</evidence>
<keyword evidence="5" id="KW-1185">Reference proteome</keyword>
<dbReference type="GO" id="GO:0005737">
    <property type="term" value="C:cytoplasm"/>
    <property type="evidence" value="ECO:0007669"/>
    <property type="project" value="TreeGrafter"/>
</dbReference>
<dbReference type="Pfam" id="PF12937">
    <property type="entry name" value="F-box-like"/>
    <property type="match status" value="1"/>
</dbReference>
<dbReference type="GeneID" id="106673818"/>